<evidence type="ECO:0000313" key="2">
    <source>
        <dbReference type="Proteomes" id="UP000192468"/>
    </source>
</evidence>
<sequence>MVQVYINYNGISISSVEKQDAKYVQQWFNNKNAMICYGIDDYVGTNEFNEIFLEYYISETEIFLKIIKDNNLIGIFRGRIEFKDESRIWISYFALDSVYLRSCDENYLLEQILKYFSNNYGINNFLVGISDVDKKTLKLLENNGFYTIRTSSDFNTGTNTIIMKRKI</sequence>
<name>A0A1W1X5H4_9CLOT</name>
<dbReference type="GO" id="GO:0016740">
    <property type="term" value="F:transferase activity"/>
    <property type="evidence" value="ECO:0007669"/>
    <property type="project" value="UniProtKB-KW"/>
</dbReference>
<dbReference type="RefSeq" id="WP_084113925.1">
    <property type="nucleotide sequence ID" value="NZ_FWXH01000002.1"/>
</dbReference>
<accession>A0A1W1X5H4</accession>
<keyword evidence="1" id="KW-0808">Transferase</keyword>
<dbReference type="OrthoDB" id="1952641at2"/>
<dbReference type="AlphaFoldDB" id="A0A1W1X5H4"/>
<keyword evidence="2" id="KW-1185">Reference proteome</keyword>
<dbReference type="EMBL" id="FWXH01000002">
    <property type="protein sequence ID" value="SMC19165.1"/>
    <property type="molecule type" value="Genomic_DNA"/>
</dbReference>
<reference evidence="1 2" key="1">
    <citation type="submission" date="2017-04" db="EMBL/GenBank/DDBJ databases">
        <authorList>
            <person name="Afonso C.L."/>
            <person name="Miller P.J."/>
            <person name="Scott M.A."/>
            <person name="Spackman E."/>
            <person name="Goraichik I."/>
            <person name="Dimitrov K.M."/>
            <person name="Suarez D.L."/>
            <person name="Swayne D.E."/>
        </authorList>
    </citation>
    <scope>NUCLEOTIDE SEQUENCE [LARGE SCALE GENOMIC DNA]</scope>
    <source>
        <strain evidence="1 2">DSM 12555</strain>
    </source>
</reference>
<dbReference type="Proteomes" id="UP000192468">
    <property type="component" value="Unassembled WGS sequence"/>
</dbReference>
<gene>
    <name evidence="1" type="ORF">SAMN02745134_00761</name>
</gene>
<dbReference type="InterPro" id="IPR016181">
    <property type="entry name" value="Acyl_CoA_acyltransferase"/>
</dbReference>
<proteinExistence type="predicted"/>
<evidence type="ECO:0000313" key="1">
    <source>
        <dbReference type="EMBL" id="SMC19165.1"/>
    </source>
</evidence>
<organism evidence="1 2">
    <name type="scientific">Clostridium acidisoli DSM 12555</name>
    <dbReference type="NCBI Taxonomy" id="1121291"/>
    <lineage>
        <taxon>Bacteria</taxon>
        <taxon>Bacillati</taxon>
        <taxon>Bacillota</taxon>
        <taxon>Clostridia</taxon>
        <taxon>Eubacteriales</taxon>
        <taxon>Clostridiaceae</taxon>
        <taxon>Clostridium</taxon>
    </lineage>
</organism>
<dbReference type="SUPFAM" id="SSF55729">
    <property type="entry name" value="Acyl-CoA N-acyltransferases (Nat)"/>
    <property type="match status" value="1"/>
</dbReference>
<protein>
    <submittedName>
        <fullName evidence="1">Acetyltransferase (GNAT) domain-containing protein</fullName>
    </submittedName>
</protein>
<dbReference type="Gene3D" id="3.40.630.30">
    <property type="match status" value="1"/>
</dbReference>
<dbReference type="Pfam" id="PF13420">
    <property type="entry name" value="Acetyltransf_4"/>
    <property type="match status" value="1"/>
</dbReference>
<dbReference type="STRING" id="1121291.SAMN02745134_00761"/>